<dbReference type="Gene3D" id="1.10.150.50">
    <property type="entry name" value="Transcription Factor, Ets-1"/>
    <property type="match status" value="3"/>
</dbReference>
<dbReference type="CDD" id="cd09565">
    <property type="entry name" value="SAM_liprin-alpha1_2_3_4_repeat2"/>
    <property type="match status" value="1"/>
</dbReference>
<dbReference type="PANTHER" id="PTHR12587:SF6">
    <property type="entry name" value="LIPRIN-ALPHA-2"/>
    <property type="match status" value="1"/>
</dbReference>
<dbReference type="RefSeq" id="XP_072829430.1">
    <property type="nucleotide sequence ID" value="XM_072973329.1"/>
</dbReference>
<dbReference type="InterPro" id="IPR001660">
    <property type="entry name" value="SAM"/>
</dbReference>
<dbReference type="GeneID" id="102540846"/>
<feature type="coiled-coil region" evidence="4">
    <location>
        <begin position="505"/>
        <end position="535"/>
    </location>
</feature>
<dbReference type="InterPro" id="IPR037621">
    <property type="entry name" value="LIP-1_SAM_2"/>
</dbReference>
<evidence type="ECO:0000256" key="1">
    <source>
        <dbReference type="ARBA" id="ARBA00007026"/>
    </source>
</evidence>
<keyword evidence="7" id="KW-1185">Reference proteome</keyword>
<dbReference type="InterPro" id="IPR037620">
    <property type="entry name" value="LIP-1_SAM_1"/>
</dbReference>
<dbReference type="SUPFAM" id="SSF47769">
    <property type="entry name" value="SAM/Pointed domain"/>
    <property type="match status" value="3"/>
</dbReference>
<dbReference type="Proteomes" id="UP001652581">
    <property type="component" value="Chromosome 12"/>
</dbReference>
<dbReference type="InterPro" id="IPR037622">
    <property type="entry name" value="LIP-1_SAM_3"/>
</dbReference>
<dbReference type="InterPro" id="IPR057892">
    <property type="entry name" value="LIP-1_CC2"/>
</dbReference>
<feature type="region of interest" description="Disordered" evidence="5">
    <location>
        <begin position="709"/>
        <end position="738"/>
    </location>
</feature>
<keyword evidence="3 4" id="KW-0175">Coiled coil</keyword>
<dbReference type="PROSITE" id="PS50105">
    <property type="entry name" value="SAM_DOMAIN"/>
    <property type="match status" value="3"/>
</dbReference>
<protein>
    <submittedName>
        <fullName evidence="8">Liprin-alpha-2 isoform X1</fullName>
    </submittedName>
</protein>
<feature type="region of interest" description="Disordered" evidence="5">
    <location>
        <begin position="760"/>
        <end position="834"/>
    </location>
</feature>
<dbReference type="Pfam" id="PF00536">
    <property type="entry name" value="SAM_1"/>
    <property type="match status" value="2"/>
</dbReference>
<feature type="coiled-coil region" evidence="4">
    <location>
        <begin position="103"/>
        <end position="144"/>
    </location>
</feature>
<evidence type="ECO:0000313" key="8">
    <source>
        <dbReference type="RefSeq" id="XP_072829430.1"/>
    </source>
</evidence>
<proteinExistence type="inferred from homology"/>
<evidence type="ECO:0000256" key="4">
    <source>
        <dbReference type="SAM" id="Coils"/>
    </source>
</evidence>
<feature type="compositionally biased region" description="Basic and acidic residues" evidence="5">
    <location>
        <begin position="238"/>
        <end position="256"/>
    </location>
</feature>
<evidence type="ECO:0000313" key="7">
    <source>
        <dbReference type="Proteomes" id="UP001652581"/>
    </source>
</evidence>
<evidence type="ECO:0000259" key="6">
    <source>
        <dbReference type="PROSITE" id="PS50105"/>
    </source>
</evidence>
<feature type="compositionally biased region" description="Low complexity" evidence="5">
    <location>
        <begin position="798"/>
        <end position="814"/>
    </location>
</feature>
<dbReference type="Pfam" id="PF07647">
    <property type="entry name" value="SAM_2"/>
    <property type="match status" value="1"/>
</dbReference>
<feature type="domain" description="SAM" evidence="6">
    <location>
        <begin position="1027"/>
        <end position="1084"/>
    </location>
</feature>
<feature type="region of interest" description="Disordered" evidence="5">
    <location>
        <begin position="231"/>
        <end position="265"/>
    </location>
</feature>
<dbReference type="PANTHER" id="PTHR12587">
    <property type="entry name" value="LAR INTERACTING PROTEIN LIP -RELATED PROTEIN"/>
    <property type="match status" value="1"/>
</dbReference>
<keyword evidence="2" id="KW-0677">Repeat</keyword>
<evidence type="ECO:0000256" key="2">
    <source>
        <dbReference type="ARBA" id="ARBA00022737"/>
    </source>
</evidence>
<feature type="compositionally biased region" description="Low complexity" evidence="5">
    <location>
        <begin position="709"/>
        <end position="725"/>
    </location>
</feature>
<feature type="coiled-coil region" evidence="4">
    <location>
        <begin position="195"/>
        <end position="229"/>
    </location>
</feature>
<dbReference type="Pfam" id="PF25526">
    <property type="entry name" value="LIP-1"/>
    <property type="match status" value="1"/>
</dbReference>
<feature type="region of interest" description="Disordered" evidence="5">
    <location>
        <begin position="1"/>
        <end position="29"/>
    </location>
</feature>
<dbReference type="CDD" id="cd09562">
    <property type="entry name" value="SAM_liprin-alpha1_2_3_4_repeat1"/>
    <property type="match status" value="1"/>
</dbReference>
<dbReference type="SMART" id="SM00454">
    <property type="entry name" value="SAM"/>
    <property type="match status" value="3"/>
</dbReference>
<reference evidence="8" key="1">
    <citation type="submission" date="2025-08" db="UniProtKB">
        <authorList>
            <consortium name="RefSeq"/>
        </authorList>
    </citation>
    <scope>IDENTIFICATION</scope>
</reference>
<dbReference type="InterPro" id="IPR013761">
    <property type="entry name" value="SAM/pointed_sf"/>
</dbReference>
<feature type="domain" description="SAM" evidence="6">
    <location>
        <begin position="1108"/>
        <end position="1177"/>
    </location>
</feature>
<sequence>MMCEVMPTINEDTPMSQRGSQSSGSDSDSHFEQLMVNMLDERDRLLDTLRETQESLSLAQQRLQDVIYDRDSLQRQLNSALPQDIESLTGGLTGSKGADPPEFAALTKELNACREQLLEKEEEISELKAERNNTRLLLEHLECLVSRHERSLRMTVVKRQAQSPSGVSSEVEVLKALKSLFEHHKALDEKVRERLRVSLERVSALEEELAAANQEIVALREQNVHIQRKMASSEGSTESEHLEGMEPGQKVHEKRLSNGSIDSTDDTSQIVELQELLEKQNYEMAQMKERLAALSSRVGEVEQEAETARKDLIKTEEMNTKYQRDIREAMAQKEDMEERITTLEKRYLSAQRESTSIHDMNDKLENELANKEAILRQMEEKNRQLQERLELAEQKLQQTMRKAETLPEVEAELAQRIAALTKAEERHGNIEERMRHLEGQLEEKNQELQRARQREKMNEEHNKRLSDTVDRLLTESNERLQLHLKERMAALEEKNVLIQESETFRKNLEESLHDKERLAEEIEKLRSELDQLKMRTGSLIEPTISRTHLDTSAELRYSVGSLVDSQSDYRTTKVIRRPRRGRMGVRRDEPKVKSLGDHEWNRTQQMGVLSSHPFESDTEMSDIDDDDRETIFSSMDLLSPSGHSDAQTLAMMLQEQLDAINKEIRLIQEEKESTELRAEEIENRVASVSLEGLNLARVHPGTSITASVTASSLASSSPPSGHSTPKLTPRSPAREMDRMGVMTLPSDLRKHRRKIAVVEEDGREDKATIKCETSPPPTPRAIRMTHTLPSSYHNEARSSLSASLEPESLGLGSANSSQDSLHKAPKKKGIKSSIGRLFGKKEKARLGQLRGFMETEAAAQESLGLGKLGTQAEKDRRLKKKHELLEEARRKGLPFAQWDGPTVVAWLELWLGMPAWYVAACRANVKSGAIMSALSDTEIQREIGISNPLHRLKLRLAIQEMVSLTSPSAPPTSRTPSGNVWVTHEEMENLAAPAKTKESEEGSWAQCPVFLQTLAYGDMNHEWIGNEWLPSLGLPQYRSYFMECLVDARMLDHLTKKDLRVHLKMVDSFHRTSLQYGIMCLKRLNYDRKELERRREASQHEIKDVLVWSNDRVIRWIQAIGLREYANNILESGVHGSLIALDENFDYSSLALLLQIPTQNTQARQILEREYNNLLALGTERRLDESDDKNFRRGSTWRRQFPPREVHGISMMPGSSETLPAGFRLTTTSGQSRKMTTDVASSRLQRLDSSTVRTYSC</sequence>
<feature type="region of interest" description="Disordered" evidence="5">
    <location>
        <begin position="438"/>
        <end position="463"/>
    </location>
</feature>
<dbReference type="CDD" id="cd09568">
    <property type="entry name" value="SAM_liprin-alpha1_2_3_4_repeat3"/>
    <property type="match status" value="1"/>
</dbReference>
<evidence type="ECO:0000256" key="3">
    <source>
        <dbReference type="ARBA" id="ARBA00023054"/>
    </source>
</evidence>
<feature type="coiled-coil region" evidence="4">
    <location>
        <begin position="650"/>
        <end position="691"/>
    </location>
</feature>
<feature type="compositionally biased region" description="Low complexity" evidence="5">
    <location>
        <begin position="16"/>
        <end position="26"/>
    </location>
</feature>
<accession>A0ABM5E8F2</accession>
<feature type="domain" description="SAM" evidence="6">
    <location>
        <begin position="898"/>
        <end position="964"/>
    </location>
</feature>
<gene>
    <name evidence="8" type="primary">PPFIA2</name>
</gene>
<dbReference type="InterPro" id="IPR029515">
    <property type="entry name" value="Liprin"/>
</dbReference>
<name>A0ABM5E8F2_VICPA</name>
<evidence type="ECO:0000256" key="5">
    <source>
        <dbReference type="SAM" id="MobiDB-lite"/>
    </source>
</evidence>
<comment type="similarity">
    <text evidence="1">Belongs to the liprin family. Liprin-alpha subfamily.</text>
</comment>
<organism evidence="7 8">
    <name type="scientific">Vicugna pacos</name>
    <name type="common">Alpaca</name>
    <name type="synonym">Lama pacos</name>
    <dbReference type="NCBI Taxonomy" id="30538"/>
    <lineage>
        <taxon>Eukaryota</taxon>
        <taxon>Metazoa</taxon>
        <taxon>Chordata</taxon>
        <taxon>Craniata</taxon>
        <taxon>Vertebrata</taxon>
        <taxon>Euteleostomi</taxon>
        <taxon>Mammalia</taxon>
        <taxon>Eutheria</taxon>
        <taxon>Laurasiatheria</taxon>
        <taxon>Artiodactyla</taxon>
        <taxon>Tylopoda</taxon>
        <taxon>Camelidae</taxon>
        <taxon>Vicugna</taxon>
    </lineage>
</organism>
<feature type="coiled-coil region" evidence="4">
    <location>
        <begin position="35"/>
        <end position="62"/>
    </location>
</feature>